<keyword evidence="2" id="KW-1185">Reference proteome</keyword>
<evidence type="ECO:0000313" key="1">
    <source>
        <dbReference type="EMBL" id="KAH6940288.1"/>
    </source>
</evidence>
<dbReference type="EMBL" id="CM023482">
    <property type="protein sequence ID" value="KAH6940288.1"/>
    <property type="molecule type" value="Genomic_DNA"/>
</dbReference>
<reference evidence="1" key="1">
    <citation type="submission" date="2020-05" db="EMBL/GenBank/DDBJ databases">
        <title>Large-scale comparative analyses of tick genomes elucidate their genetic diversity and vector capacities.</title>
        <authorList>
            <person name="Jia N."/>
            <person name="Wang J."/>
            <person name="Shi W."/>
            <person name="Du L."/>
            <person name="Sun Y."/>
            <person name="Zhan W."/>
            <person name="Jiang J."/>
            <person name="Wang Q."/>
            <person name="Zhang B."/>
            <person name="Ji P."/>
            <person name="Sakyi L.B."/>
            <person name="Cui X."/>
            <person name="Yuan T."/>
            <person name="Jiang B."/>
            <person name="Yang W."/>
            <person name="Lam T.T.-Y."/>
            <person name="Chang Q."/>
            <person name="Ding S."/>
            <person name="Wang X."/>
            <person name="Zhu J."/>
            <person name="Ruan X."/>
            <person name="Zhao L."/>
            <person name="Wei J."/>
            <person name="Que T."/>
            <person name="Du C."/>
            <person name="Cheng J."/>
            <person name="Dai P."/>
            <person name="Han X."/>
            <person name="Huang E."/>
            <person name="Gao Y."/>
            <person name="Liu J."/>
            <person name="Shao H."/>
            <person name="Ye R."/>
            <person name="Li L."/>
            <person name="Wei W."/>
            <person name="Wang X."/>
            <person name="Wang C."/>
            <person name="Yang T."/>
            <person name="Huo Q."/>
            <person name="Li W."/>
            <person name="Guo W."/>
            <person name="Chen H."/>
            <person name="Zhou L."/>
            <person name="Ni X."/>
            <person name="Tian J."/>
            <person name="Zhou Y."/>
            <person name="Sheng Y."/>
            <person name="Liu T."/>
            <person name="Pan Y."/>
            <person name="Xia L."/>
            <person name="Li J."/>
            <person name="Zhao F."/>
            <person name="Cao W."/>
        </authorList>
    </citation>
    <scope>NUCLEOTIDE SEQUENCE</scope>
    <source>
        <strain evidence="1">Hyas-2018</strain>
    </source>
</reference>
<comment type="caution">
    <text evidence="1">The sequence shown here is derived from an EMBL/GenBank/DDBJ whole genome shotgun (WGS) entry which is preliminary data.</text>
</comment>
<protein>
    <submittedName>
        <fullName evidence="1">Uncharacterized protein</fullName>
    </submittedName>
</protein>
<organism evidence="1 2">
    <name type="scientific">Hyalomma asiaticum</name>
    <name type="common">Tick</name>
    <dbReference type="NCBI Taxonomy" id="266040"/>
    <lineage>
        <taxon>Eukaryota</taxon>
        <taxon>Metazoa</taxon>
        <taxon>Ecdysozoa</taxon>
        <taxon>Arthropoda</taxon>
        <taxon>Chelicerata</taxon>
        <taxon>Arachnida</taxon>
        <taxon>Acari</taxon>
        <taxon>Parasitiformes</taxon>
        <taxon>Ixodida</taxon>
        <taxon>Ixodoidea</taxon>
        <taxon>Ixodidae</taxon>
        <taxon>Hyalomminae</taxon>
        <taxon>Hyalomma</taxon>
    </lineage>
</organism>
<name>A0ACB7SZI4_HYAAI</name>
<dbReference type="Proteomes" id="UP000821845">
    <property type="component" value="Chromosome 2"/>
</dbReference>
<evidence type="ECO:0000313" key="2">
    <source>
        <dbReference type="Proteomes" id="UP000821845"/>
    </source>
</evidence>
<sequence>MSQVDDLVERFAQQHIRVNRNWLQACARHVQEESAASVQATFGGDLYKQIYYQLLLADLRELGMTCLPESAVTAHKLVLKGSFFLQVDCVRDVSQPAYSQLLKITNTENPNTAVHADPIEKPFPWQAQPKRMLKLELTDGTRRMQAIEFEPVRCMSVDMHPGIKVLITGPVECRRGVMFLRADNVRVLGGMVESLLEGNCREALLCRVLGRDRAQLLDGAPRQTTANRAEGDGENTSDRQCNNDRTRDPPARVPASSGSALIGSNFQHRSDSRATSIPLANSNATTVRVSGSTLDADNVWDRADGTGMDPDDVLMSQIDLGKLEPEAEMNDCTDDDVDEDLLREQLDFQAQAAGDGVLQDSNDCDKEHDASEANIAPRLSTSPRTGAPDGPLIEEPQQQNVVEQSSPSLPYTQLSSVLKGGKHPDSSEVVIIKGYISTPTSKLKVGPEERWQLSAIVTDGTASLEVDIENSLLANWMGLTATDVKKKRKLSSNFKEFFSGKVAQCQEKMRSLNGLLTISFSGSSAKLPVLLDYDEWKQD</sequence>
<gene>
    <name evidence="1" type="ORF">HPB50_026540</name>
</gene>
<accession>A0ACB7SZI4</accession>
<proteinExistence type="predicted"/>